<dbReference type="EMBL" id="CP007268">
    <property type="protein sequence ID" value="AHK78065.1"/>
    <property type="molecule type" value="Genomic_DNA"/>
</dbReference>
<proteinExistence type="inferred from homology"/>
<comment type="similarity">
    <text evidence="2 10">Belongs to the GSP M family.</text>
</comment>
<dbReference type="SUPFAM" id="SSF103054">
    <property type="entry name" value="General secretion pathway protein M, EpsM"/>
    <property type="match status" value="1"/>
</dbReference>
<keyword evidence="4 10" id="KW-1003">Cell membrane</keyword>
<dbReference type="InterPro" id="IPR023229">
    <property type="entry name" value="T2SS_M_periplasmic_sf"/>
</dbReference>
<keyword evidence="13" id="KW-1185">Reference proteome</keyword>
<dbReference type="OrthoDB" id="6120808at2"/>
<evidence type="ECO:0000256" key="11">
    <source>
        <dbReference type="SAM" id="Phobius"/>
    </source>
</evidence>
<keyword evidence="3 10" id="KW-0813">Transport</keyword>
<reference evidence="12 13" key="1">
    <citation type="journal article" date="2014" name="J Genomics">
        <title>Draft Genome Sequence of the Extremely Halophilic Phototrophic Purple Sulfur Bacterium Halorhodospira halochloris.</title>
        <authorList>
            <person name="Singh K.S."/>
            <person name="Kirksey J."/>
            <person name="Hoff W.D."/>
            <person name="Deole R."/>
        </authorList>
    </citation>
    <scope>NUCLEOTIDE SEQUENCE [LARGE SCALE GENOMIC DNA]</scope>
    <source>
        <strain evidence="12 13">A</strain>
    </source>
</reference>
<evidence type="ECO:0000256" key="3">
    <source>
        <dbReference type="ARBA" id="ARBA00022448"/>
    </source>
</evidence>
<dbReference type="HOGENOM" id="CLU_118900_2_0_6"/>
<dbReference type="GO" id="GO:0015628">
    <property type="term" value="P:protein secretion by the type II secretion system"/>
    <property type="evidence" value="ECO:0007669"/>
    <property type="project" value="InterPro"/>
</dbReference>
<evidence type="ECO:0000256" key="4">
    <source>
        <dbReference type="ARBA" id="ARBA00022475"/>
    </source>
</evidence>
<keyword evidence="5 10" id="KW-0997">Cell inner membrane</keyword>
<keyword evidence="7 10" id="KW-0653">Protein transport</keyword>
<comment type="subcellular location">
    <subcellularLocation>
        <location evidence="1">Cell inner membrane</location>
        <topology evidence="1">Single-pass membrane protein</topology>
    </subcellularLocation>
</comment>
<evidence type="ECO:0000256" key="6">
    <source>
        <dbReference type="ARBA" id="ARBA00022692"/>
    </source>
</evidence>
<dbReference type="PATRIC" id="fig|1354791.3.peg.65"/>
<evidence type="ECO:0000256" key="2">
    <source>
        <dbReference type="ARBA" id="ARBA00010637"/>
    </source>
</evidence>
<comment type="function">
    <text evidence="10">Inner membrane component of the type II secretion system required for the energy-dependent secretion of extracellular factors such as proteases and toxins from the periplasm.</text>
</comment>
<dbReference type="GO" id="GO:0005886">
    <property type="term" value="C:plasma membrane"/>
    <property type="evidence" value="ECO:0007669"/>
    <property type="project" value="UniProtKB-SubCell"/>
</dbReference>
<evidence type="ECO:0000256" key="5">
    <source>
        <dbReference type="ARBA" id="ARBA00022519"/>
    </source>
</evidence>
<reference evidence="13" key="2">
    <citation type="submission" date="2014-02" db="EMBL/GenBank/DDBJ databases">
        <title>Draft Genome Sequence of extremely halophilic bacteria Halorhodospira halochloris.</title>
        <authorList>
            <person name="Singh K.S."/>
        </authorList>
    </citation>
    <scope>NUCLEOTIDE SEQUENCE [LARGE SCALE GENOMIC DNA]</scope>
    <source>
        <strain evidence="13">A</strain>
    </source>
</reference>
<organism evidence="12 13">
    <name type="scientific">Ectothiorhodospira haloalkaliphila</name>
    <dbReference type="NCBI Taxonomy" id="421628"/>
    <lineage>
        <taxon>Bacteria</taxon>
        <taxon>Pseudomonadati</taxon>
        <taxon>Pseudomonadota</taxon>
        <taxon>Gammaproteobacteria</taxon>
        <taxon>Chromatiales</taxon>
        <taxon>Ectothiorhodospiraceae</taxon>
        <taxon>Ectothiorhodospira</taxon>
    </lineage>
</organism>
<protein>
    <recommendedName>
        <fullName evidence="10">Type II secretion system protein M</fullName>
        <shortName evidence="10">T2SS protein M</shortName>
    </recommendedName>
    <alternativeName>
        <fullName evidence="10">General secretion pathway protein M</fullName>
    </alternativeName>
</protein>
<feature type="transmembrane region" description="Helical" evidence="11">
    <location>
        <begin position="15"/>
        <end position="36"/>
    </location>
</feature>
<keyword evidence="6 11" id="KW-0812">Transmembrane</keyword>
<keyword evidence="8 11" id="KW-1133">Transmembrane helix</keyword>
<evidence type="ECO:0000256" key="1">
    <source>
        <dbReference type="ARBA" id="ARBA00004377"/>
    </source>
</evidence>
<dbReference type="Pfam" id="PF04612">
    <property type="entry name" value="T2SSM"/>
    <property type="match status" value="1"/>
</dbReference>
<dbReference type="InterPro" id="IPR007690">
    <property type="entry name" value="T2SS_GspM"/>
</dbReference>
<gene>
    <name evidence="12" type="ORF">M911_01305</name>
</gene>
<name>W8L287_9GAMM</name>
<sequence>MKAWWREQSVRDRRILVVGGLFLCAALPYWLVWLPLSDRVNSMEQDVARLQADLAWMEQAAGQIRSARGQTQAAPADMGGQSLLGIIDATAQSGPLAGTLRRVQPEGGNTVRVWMENTPFDDMLLWLDELRRQYGIQVSSLVVDRQSAGGRVNVRLVLES</sequence>
<dbReference type="AlphaFoldDB" id="W8L287"/>
<evidence type="ECO:0000256" key="10">
    <source>
        <dbReference type="PIRNR" id="PIRNR006291"/>
    </source>
</evidence>
<evidence type="ECO:0000313" key="12">
    <source>
        <dbReference type="EMBL" id="AHK78065.1"/>
    </source>
</evidence>
<dbReference type="PIRSF" id="PIRSF006291">
    <property type="entry name" value="GspM"/>
    <property type="match status" value="1"/>
</dbReference>
<dbReference type="KEGG" id="hhc:M911_01305"/>
<evidence type="ECO:0000256" key="7">
    <source>
        <dbReference type="ARBA" id="ARBA00022927"/>
    </source>
</evidence>
<accession>W8L287</accession>
<evidence type="ECO:0000256" key="9">
    <source>
        <dbReference type="ARBA" id="ARBA00023136"/>
    </source>
</evidence>
<keyword evidence="9 10" id="KW-0472">Membrane</keyword>
<dbReference type="GO" id="GO:0015627">
    <property type="term" value="C:type II protein secretion system complex"/>
    <property type="evidence" value="ECO:0007669"/>
    <property type="project" value="InterPro"/>
</dbReference>
<evidence type="ECO:0000313" key="13">
    <source>
        <dbReference type="Proteomes" id="UP000019442"/>
    </source>
</evidence>
<dbReference type="Gene3D" id="3.30.1360.100">
    <property type="entry name" value="General secretion pathway protein M, EpsM"/>
    <property type="match status" value="1"/>
</dbReference>
<evidence type="ECO:0000256" key="8">
    <source>
        <dbReference type="ARBA" id="ARBA00022989"/>
    </source>
</evidence>
<dbReference type="Proteomes" id="UP000019442">
    <property type="component" value="Chromosome"/>
</dbReference>